<evidence type="ECO:0000259" key="1">
    <source>
        <dbReference type="Pfam" id="PF02602"/>
    </source>
</evidence>
<accession>A0A0F7KX52</accession>
<dbReference type="Gene3D" id="3.40.50.10090">
    <property type="match status" value="2"/>
</dbReference>
<reference evidence="2" key="1">
    <citation type="submission" date="2015-05" db="EMBL/GenBank/DDBJ databases">
        <title>The complete genome of Altererythrobacter atlanticus strain 26DY36.</title>
        <authorList>
            <person name="Wu Y.-H."/>
            <person name="Cheng H."/>
            <person name="Wu X.-W."/>
        </authorList>
    </citation>
    <scope>NUCLEOTIDE SEQUENCE [LARGE SCALE GENOMIC DNA]</scope>
    <source>
        <strain evidence="2">26DY36</strain>
    </source>
</reference>
<sequence length="231" mass="24030">MMLPVAVIRPEPGCSATVRAGREAGLEMLACPLSEIRPVAWQPPSPDSVDALLLGSANAIRHGGKALEKFRDKPVYAVGQATAEAARQAGFSIAGVGGGHLQILIDTQDGLPSRLLRISGAEYVPLKIPDGIEVKQCIAYENAPLPLPDEMAQRIGKGAVVLLYSAASARHFAAECDRLGILRGGMLLAALGPRIADAAGSGWGKLQSAPQPNEAALLALASDLCHEPGHI</sequence>
<evidence type="ECO:0000313" key="2">
    <source>
        <dbReference type="EMBL" id="AKH44254.1"/>
    </source>
</evidence>
<name>A0A0F7KX52_9SPHN</name>
<dbReference type="CDD" id="cd06578">
    <property type="entry name" value="HemD"/>
    <property type="match status" value="1"/>
</dbReference>
<organism evidence="2 3">
    <name type="scientific">Croceibacterium atlanticum</name>
    <dbReference type="NCBI Taxonomy" id="1267766"/>
    <lineage>
        <taxon>Bacteria</taxon>
        <taxon>Pseudomonadati</taxon>
        <taxon>Pseudomonadota</taxon>
        <taxon>Alphaproteobacteria</taxon>
        <taxon>Sphingomonadales</taxon>
        <taxon>Erythrobacteraceae</taxon>
        <taxon>Croceibacterium</taxon>
    </lineage>
</organism>
<feature type="domain" description="Tetrapyrrole biosynthesis uroporphyrinogen III synthase" evidence="1">
    <location>
        <begin position="16"/>
        <end position="218"/>
    </location>
</feature>
<dbReference type="OrthoDB" id="7424801at2"/>
<protein>
    <submittedName>
        <fullName evidence="2">Uroporphyrinogen-III synthase</fullName>
    </submittedName>
</protein>
<dbReference type="SUPFAM" id="SSF69618">
    <property type="entry name" value="HemD-like"/>
    <property type="match status" value="1"/>
</dbReference>
<dbReference type="AlphaFoldDB" id="A0A0F7KX52"/>
<dbReference type="InterPro" id="IPR003754">
    <property type="entry name" value="4pyrrol_synth_uPrphyn_synth"/>
</dbReference>
<dbReference type="PATRIC" id="fig|1267766.3.peg.3280"/>
<dbReference type="STRING" id="1267766.WYH_03235"/>
<dbReference type="RefSeq" id="WP_053833643.1">
    <property type="nucleotide sequence ID" value="NZ_CP011452.2"/>
</dbReference>
<proteinExistence type="predicted"/>
<keyword evidence="3" id="KW-1185">Reference proteome</keyword>
<dbReference type="Proteomes" id="UP000034392">
    <property type="component" value="Chromosome"/>
</dbReference>
<dbReference type="EMBL" id="CP011452">
    <property type="protein sequence ID" value="AKH44254.1"/>
    <property type="molecule type" value="Genomic_DNA"/>
</dbReference>
<evidence type="ECO:0000313" key="3">
    <source>
        <dbReference type="Proteomes" id="UP000034392"/>
    </source>
</evidence>
<dbReference type="Pfam" id="PF02602">
    <property type="entry name" value="HEM4"/>
    <property type="match status" value="1"/>
</dbReference>
<dbReference type="GO" id="GO:0033014">
    <property type="term" value="P:tetrapyrrole biosynthetic process"/>
    <property type="evidence" value="ECO:0007669"/>
    <property type="project" value="InterPro"/>
</dbReference>
<dbReference type="InterPro" id="IPR036108">
    <property type="entry name" value="4pyrrol_syn_uPrphyn_synt_sf"/>
</dbReference>
<dbReference type="GO" id="GO:0004852">
    <property type="term" value="F:uroporphyrinogen-III synthase activity"/>
    <property type="evidence" value="ECO:0007669"/>
    <property type="project" value="InterPro"/>
</dbReference>
<gene>
    <name evidence="2" type="ORF">WYH_03235</name>
</gene>
<dbReference type="KEGG" id="aay:WYH_03235"/>